<protein>
    <submittedName>
        <fullName evidence="1">Uncharacterized protein</fullName>
    </submittedName>
</protein>
<name>A0A8H5GWP6_9AGAR</name>
<keyword evidence="2" id="KW-1185">Reference proteome</keyword>
<dbReference type="EMBL" id="JAACJN010000110">
    <property type="protein sequence ID" value="KAF5372432.1"/>
    <property type="molecule type" value="Genomic_DNA"/>
</dbReference>
<dbReference type="Proteomes" id="UP000518752">
    <property type="component" value="Unassembled WGS sequence"/>
</dbReference>
<sequence>MPSFTEWPCGKDSKIIKGTVAALGTLASLEFTFISHQIYVDYVERFNNPASLDIIVFGQETETPIHSANCRLNILAHSRTMDTKSVVVIQDSAWVVSACYTLPLWDWERMKGATLVVYVISVVSMLTTRGALRAELGRGGITTLPGSFPLSTYGGSNTYQSYENQPTIPNTTVLTLQDPAVENYSSKRSMV</sequence>
<proteinExistence type="predicted"/>
<dbReference type="AlphaFoldDB" id="A0A8H5GWP6"/>
<evidence type="ECO:0000313" key="2">
    <source>
        <dbReference type="Proteomes" id="UP000518752"/>
    </source>
</evidence>
<comment type="caution">
    <text evidence="1">The sequence shown here is derived from an EMBL/GenBank/DDBJ whole genome shotgun (WGS) entry which is preliminary data.</text>
</comment>
<evidence type="ECO:0000313" key="1">
    <source>
        <dbReference type="EMBL" id="KAF5372432.1"/>
    </source>
</evidence>
<accession>A0A8H5GWP6</accession>
<organism evidence="1 2">
    <name type="scientific">Collybiopsis confluens</name>
    <dbReference type="NCBI Taxonomy" id="2823264"/>
    <lineage>
        <taxon>Eukaryota</taxon>
        <taxon>Fungi</taxon>
        <taxon>Dikarya</taxon>
        <taxon>Basidiomycota</taxon>
        <taxon>Agaricomycotina</taxon>
        <taxon>Agaricomycetes</taxon>
        <taxon>Agaricomycetidae</taxon>
        <taxon>Agaricales</taxon>
        <taxon>Marasmiineae</taxon>
        <taxon>Omphalotaceae</taxon>
        <taxon>Collybiopsis</taxon>
    </lineage>
</organism>
<reference evidence="1 2" key="1">
    <citation type="journal article" date="2020" name="ISME J.">
        <title>Uncovering the hidden diversity of litter-decomposition mechanisms in mushroom-forming fungi.</title>
        <authorList>
            <person name="Floudas D."/>
            <person name="Bentzer J."/>
            <person name="Ahren D."/>
            <person name="Johansson T."/>
            <person name="Persson P."/>
            <person name="Tunlid A."/>
        </authorList>
    </citation>
    <scope>NUCLEOTIDE SEQUENCE [LARGE SCALE GENOMIC DNA]</scope>
    <source>
        <strain evidence="1 2">CBS 406.79</strain>
    </source>
</reference>
<gene>
    <name evidence="1" type="ORF">D9757_009918</name>
</gene>